<proteinExistence type="inferred from homology"/>
<evidence type="ECO:0000313" key="10">
    <source>
        <dbReference type="Proteomes" id="UP001205748"/>
    </source>
</evidence>
<evidence type="ECO:0000256" key="3">
    <source>
        <dbReference type="ARBA" id="ARBA00022679"/>
    </source>
</evidence>
<name>A0AAE3HFF9_9FIRM</name>
<dbReference type="GO" id="GO:0008757">
    <property type="term" value="F:S-adenosylmethionine-dependent methyltransferase activity"/>
    <property type="evidence" value="ECO:0007669"/>
    <property type="project" value="UniProtKB-UniRule"/>
</dbReference>
<dbReference type="GO" id="GO:0003723">
    <property type="term" value="F:RNA binding"/>
    <property type="evidence" value="ECO:0007669"/>
    <property type="project" value="InterPro"/>
</dbReference>
<dbReference type="Pfam" id="PF00588">
    <property type="entry name" value="SpoU_methylase"/>
    <property type="match status" value="1"/>
</dbReference>
<dbReference type="EMBL" id="JANKAS010000001">
    <property type="protein sequence ID" value="MCR1897608.1"/>
    <property type="molecule type" value="Genomic_DNA"/>
</dbReference>
<keyword evidence="1 6" id="KW-0963">Cytoplasm</keyword>
<dbReference type="EC" id="2.1.1.207" evidence="6"/>
<dbReference type="InterPro" id="IPR029026">
    <property type="entry name" value="tRNA_m1G_MTases_N"/>
</dbReference>
<dbReference type="SUPFAM" id="SSF75217">
    <property type="entry name" value="alpha/beta knot"/>
    <property type="match status" value="1"/>
</dbReference>
<feature type="binding site" evidence="6 7">
    <location>
        <position position="130"/>
    </location>
    <ligand>
        <name>S-adenosyl-L-methionine</name>
        <dbReference type="ChEBI" id="CHEBI:59789"/>
    </ligand>
</feature>
<dbReference type="AlphaFoldDB" id="A0AAE3HFF9"/>
<evidence type="ECO:0000256" key="4">
    <source>
        <dbReference type="ARBA" id="ARBA00022691"/>
    </source>
</evidence>
<dbReference type="FunFam" id="3.40.1280.10:FF:000002">
    <property type="entry name" value="Peptidylprolyl isomerase"/>
    <property type="match status" value="1"/>
</dbReference>
<comment type="caution">
    <text evidence="9">The sequence shown here is derived from an EMBL/GenBank/DDBJ whole genome shotgun (WGS) entry which is preliminary data.</text>
</comment>
<evidence type="ECO:0000256" key="7">
    <source>
        <dbReference type="PIRSR" id="PIRSR029256-1"/>
    </source>
</evidence>
<dbReference type="PANTHER" id="PTHR42971">
    <property type="entry name" value="TRNA (CYTIDINE(34)-2'-O)-METHYLTRANSFERASE"/>
    <property type="match status" value="1"/>
</dbReference>
<comment type="catalytic activity">
    <reaction evidence="6">
        <text>cytidine(34) in tRNA + S-adenosyl-L-methionine = 2'-O-methylcytidine(34) in tRNA + S-adenosyl-L-homocysteine + H(+)</text>
        <dbReference type="Rhea" id="RHEA:43084"/>
        <dbReference type="Rhea" id="RHEA-COMP:10331"/>
        <dbReference type="Rhea" id="RHEA-COMP:10332"/>
        <dbReference type="ChEBI" id="CHEBI:15378"/>
        <dbReference type="ChEBI" id="CHEBI:57856"/>
        <dbReference type="ChEBI" id="CHEBI:59789"/>
        <dbReference type="ChEBI" id="CHEBI:74495"/>
        <dbReference type="ChEBI" id="CHEBI:82748"/>
        <dbReference type="EC" id="2.1.1.207"/>
    </reaction>
</comment>
<keyword evidence="3 6" id="KW-0808">Transferase</keyword>
<protein>
    <recommendedName>
        <fullName evidence="6">Putative tRNA (cytidine(34)-2'-O)-methyltransferase</fullName>
        <ecNumber evidence="6">2.1.1.207</ecNumber>
    </recommendedName>
    <alternativeName>
        <fullName evidence="6">tRNA (cytidine/uridine-2'-O-)-methyltransferase</fullName>
    </alternativeName>
</protein>
<dbReference type="InterPro" id="IPR016914">
    <property type="entry name" value="TrmL"/>
</dbReference>
<comment type="similarity">
    <text evidence="6">Belongs to the class IV-like SAM-binding methyltransferase superfamily. RNA methyltransferase TrmH family. TrmL subfamily.</text>
</comment>
<dbReference type="PANTHER" id="PTHR42971:SF1">
    <property type="entry name" value="TRNA (CYTIDINE(34)-2'-O)-METHYLTRANSFERASE"/>
    <property type="match status" value="1"/>
</dbReference>
<dbReference type="GO" id="GO:0008175">
    <property type="term" value="F:tRNA methyltransferase activity"/>
    <property type="evidence" value="ECO:0007669"/>
    <property type="project" value="UniProtKB-UniRule"/>
</dbReference>
<comment type="subcellular location">
    <subcellularLocation>
        <location evidence="6">Cytoplasm</location>
    </subcellularLocation>
</comment>
<evidence type="ECO:0000256" key="2">
    <source>
        <dbReference type="ARBA" id="ARBA00022603"/>
    </source>
</evidence>
<keyword evidence="2 6" id="KW-0489">Methyltransferase</keyword>
<keyword evidence="4 6" id="KW-0949">S-adenosyl-L-methionine</keyword>
<evidence type="ECO:0000313" key="9">
    <source>
        <dbReference type="EMBL" id="MCR1897608.1"/>
    </source>
</evidence>
<comment type="catalytic activity">
    <reaction evidence="6">
        <text>5-carboxymethylaminomethyluridine(34) in tRNA(Leu) + S-adenosyl-L-methionine = 5-carboxymethylaminomethyl-2'-O-methyluridine(34) in tRNA(Leu) + S-adenosyl-L-homocysteine + H(+)</text>
        <dbReference type="Rhea" id="RHEA:43088"/>
        <dbReference type="Rhea" id="RHEA-COMP:10333"/>
        <dbReference type="Rhea" id="RHEA-COMP:10334"/>
        <dbReference type="ChEBI" id="CHEBI:15378"/>
        <dbReference type="ChEBI" id="CHEBI:57856"/>
        <dbReference type="ChEBI" id="CHEBI:59789"/>
        <dbReference type="ChEBI" id="CHEBI:74508"/>
        <dbReference type="ChEBI" id="CHEBI:74511"/>
        <dbReference type="EC" id="2.1.1.207"/>
    </reaction>
</comment>
<evidence type="ECO:0000256" key="5">
    <source>
        <dbReference type="ARBA" id="ARBA00022694"/>
    </source>
</evidence>
<comment type="function">
    <text evidence="6">Could methylate the ribose at the nucleotide 34 wobble position in tRNA.</text>
</comment>
<feature type="binding site" evidence="6 7">
    <location>
        <position position="122"/>
    </location>
    <ligand>
        <name>S-adenosyl-L-methionine</name>
        <dbReference type="ChEBI" id="CHEBI:59789"/>
    </ligand>
</feature>
<evidence type="ECO:0000259" key="8">
    <source>
        <dbReference type="Pfam" id="PF00588"/>
    </source>
</evidence>
<dbReference type="InterPro" id="IPR029028">
    <property type="entry name" value="Alpha/beta_knot_MTases"/>
</dbReference>
<dbReference type="CDD" id="cd18094">
    <property type="entry name" value="SpoU-like_TrmL"/>
    <property type="match status" value="1"/>
</dbReference>
<gene>
    <name evidence="9" type="primary">trmL</name>
    <name evidence="9" type="ORF">NSA47_01205</name>
</gene>
<dbReference type="NCBIfam" id="TIGR00185">
    <property type="entry name" value="tRNA_yibK_trmL"/>
    <property type="match status" value="1"/>
</dbReference>
<feature type="binding site" evidence="6 7">
    <location>
        <position position="101"/>
    </location>
    <ligand>
        <name>S-adenosyl-L-methionine</name>
        <dbReference type="ChEBI" id="CHEBI:59789"/>
    </ligand>
</feature>
<dbReference type="GO" id="GO:0005737">
    <property type="term" value="C:cytoplasm"/>
    <property type="evidence" value="ECO:0007669"/>
    <property type="project" value="UniProtKB-SubCell"/>
</dbReference>
<keyword evidence="5 6" id="KW-0819">tRNA processing</keyword>
<accession>A0AAE3HFF9</accession>
<reference evidence="9" key="1">
    <citation type="submission" date="2022-07" db="EMBL/GenBank/DDBJ databases">
        <title>Enhanced cultured diversity of the mouse gut microbiota enables custom-made synthetic communities.</title>
        <authorList>
            <person name="Afrizal A."/>
        </authorList>
    </citation>
    <scope>NUCLEOTIDE SEQUENCE</scope>
    <source>
        <strain evidence="9">DSM 28593</strain>
    </source>
</reference>
<dbReference type="InterPro" id="IPR001537">
    <property type="entry name" value="SpoU_MeTrfase"/>
</dbReference>
<dbReference type="HAMAP" id="MF_01885">
    <property type="entry name" value="tRNA_methyltr_TrmL"/>
    <property type="match status" value="1"/>
</dbReference>
<dbReference type="RefSeq" id="WP_257529013.1">
    <property type="nucleotide sequence ID" value="NZ_JANKAS010000001.1"/>
</dbReference>
<evidence type="ECO:0000256" key="1">
    <source>
        <dbReference type="ARBA" id="ARBA00022490"/>
    </source>
</evidence>
<keyword evidence="10" id="KW-1185">Reference proteome</keyword>
<dbReference type="GO" id="GO:0002130">
    <property type="term" value="P:wobble position ribose methylation"/>
    <property type="evidence" value="ECO:0007669"/>
    <property type="project" value="TreeGrafter"/>
</dbReference>
<dbReference type="PIRSF" id="PIRSF029256">
    <property type="entry name" value="SpoU_TrmH_prd"/>
    <property type="match status" value="1"/>
</dbReference>
<dbReference type="GO" id="GO:0042802">
    <property type="term" value="F:identical protein binding"/>
    <property type="evidence" value="ECO:0007669"/>
    <property type="project" value="UniProtKB-ARBA"/>
</dbReference>
<sequence>MSINIVLVEPEIPQNTGNIARTCGAIHGKLHLVKPLGFSLESKYLKRAGLDYWDLLDIEYHDNLEEFFKKYPDSTYYYATTKGGNDYAHMSYQEDCFILFGKETAGLPKELLEKNPERAIRIPMRKEARSLNLSNSVAIIAYEALRQLGFKGMD</sequence>
<feature type="domain" description="tRNA/rRNA methyltransferase SpoU type" evidence="8">
    <location>
        <begin position="3"/>
        <end position="142"/>
    </location>
</feature>
<dbReference type="Gene3D" id="3.40.1280.10">
    <property type="match status" value="1"/>
</dbReference>
<comment type="caution">
    <text evidence="6">Lacks conserved residue(s) required for the propagation of feature annotation.</text>
</comment>
<organism evidence="9 10">
    <name type="scientific">Irregularibacter muris</name>
    <dbReference type="NCBI Taxonomy" id="1796619"/>
    <lineage>
        <taxon>Bacteria</taxon>
        <taxon>Bacillati</taxon>
        <taxon>Bacillota</taxon>
        <taxon>Clostridia</taxon>
        <taxon>Eubacteriales</taxon>
        <taxon>Eubacteriaceae</taxon>
        <taxon>Irregularibacter</taxon>
    </lineage>
</organism>
<evidence type="ECO:0000256" key="6">
    <source>
        <dbReference type="HAMAP-Rule" id="MF_01885"/>
    </source>
</evidence>
<dbReference type="Proteomes" id="UP001205748">
    <property type="component" value="Unassembled WGS sequence"/>
</dbReference>